<evidence type="ECO:0008006" key="6">
    <source>
        <dbReference type="Google" id="ProtNLM"/>
    </source>
</evidence>
<dbReference type="EMBL" id="MSLT01000006">
    <property type="protein sequence ID" value="OUD15787.1"/>
    <property type="molecule type" value="Genomic_DNA"/>
</dbReference>
<protein>
    <recommendedName>
        <fullName evidence="6">Molecular chaperone Skp</fullName>
    </recommendedName>
</protein>
<dbReference type="SUPFAM" id="SSF111384">
    <property type="entry name" value="OmpH-like"/>
    <property type="match status" value="1"/>
</dbReference>
<dbReference type="PIRSF" id="PIRSF002094">
    <property type="entry name" value="OMP26_Skp"/>
    <property type="match status" value="1"/>
</dbReference>
<dbReference type="AlphaFoldDB" id="A0A251XCB3"/>
<dbReference type="GO" id="GO:0051082">
    <property type="term" value="F:unfolded protein binding"/>
    <property type="evidence" value="ECO:0007669"/>
    <property type="project" value="InterPro"/>
</dbReference>
<feature type="signal peptide" evidence="3">
    <location>
        <begin position="1"/>
        <end position="21"/>
    </location>
</feature>
<dbReference type="Gene3D" id="3.30.910.20">
    <property type="entry name" value="Skp domain"/>
    <property type="match status" value="1"/>
</dbReference>
<name>A0A251XCB3_9GAMM</name>
<sequence length="165" mass="19408">MKHYRHYLAVALLCLSTAATAADVKIGFVNPVKVMDSAKQVESANSRLEQEFAPRQRRIVSAQQEIKKLEERLSRDGAIMSEDEQRRISRDVLSMKRDLKREQDEFREDYNLRRNEELDKLQKKIIEVIQDVAREENYDFILSDGVVWASERVDITETVLRRLNR</sequence>
<evidence type="ECO:0000313" key="5">
    <source>
        <dbReference type="Proteomes" id="UP000194798"/>
    </source>
</evidence>
<dbReference type="InterPro" id="IPR024930">
    <property type="entry name" value="Skp_dom_sf"/>
</dbReference>
<reference evidence="4 5" key="1">
    <citation type="submission" date="2016-12" db="EMBL/GenBank/DDBJ databases">
        <title>Thioflexothrix psekupsii D3 genome sequencing and assembly.</title>
        <authorList>
            <person name="Fomenkov A."/>
            <person name="Vincze T."/>
            <person name="Grabovich M."/>
            <person name="Anton B.P."/>
            <person name="Dubinina G."/>
            <person name="Orlova M."/>
            <person name="Belousova E."/>
            <person name="Roberts R.J."/>
        </authorList>
    </citation>
    <scope>NUCLEOTIDE SEQUENCE [LARGE SCALE GENOMIC DNA]</scope>
    <source>
        <strain evidence="4">D3</strain>
    </source>
</reference>
<keyword evidence="1 3" id="KW-0732">Signal</keyword>
<dbReference type="PANTHER" id="PTHR35089:SF1">
    <property type="entry name" value="CHAPERONE PROTEIN SKP"/>
    <property type="match status" value="1"/>
</dbReference>
<proteinExistence type="inferred from homology"/>
<dbReference type="GO" id="GO:0005829">
    <property type="term" value="C:cytosol"/>
    <property type="evidence" value="ECO:0007669"/>
    <property type="project" value="TreeGrafter"/>
</dbReference>
<dbReference type="PANTHER" id="PTHR35089">
    <property type="entry name" value="CHAPERONE PROTEIN SKP"/>
    <property type="match status" value="1"/>
</dbReference>
<evidence type="ECO:0000256" key="3">
    <source>
        <dbReference type="SAM" id="SignalP"/>
    </source>
</evidence>
<dbReference type="GO" id="GO:0050821">
    <property type="term" value="P:protein stabilization"/>
    <property type="evidence" value="ECO:0007669"/>
    <property type="project" value="TreeGrafter"/>
</dbReference>
<dbReference type="SMART" id="SM00935">
    <property type="entry name" value="OmpH"/>
    <property type="match status" value="1"/>
</dbReference>
<evidence type="ECO:0000256" key="2">
    <source>
        <dbReference type="PIRNR" id="PIRNR002094"/>
    </source>
</evidence>
<evidence type="ECO:0000313" key="4">
    <source>
        <dbReference type="EMBL" id="OUD15787.1"/>
    </source>
</evidence>
<gene>
    <name evidence="4" type="ORF">TPSD3_04285</name>
</gene>
<organism evidence="4 5">
    <name type="scientific">Thioflexithrix psekupsensis</name>
    <dbReference type="NCBI Taxonomy" id="1570016"/>
    <lineage>
        <taxon>Bacteria</taxon>
        <taxon>Pseudomonadati</taxon>
        <taxon>Pseudomonadota</taxon>
        <taxon>Gammaproteobacteria</taxon>
        <taxon>Thiotrichales</taxon>
        <taxon>Thioflexithrix</taxon>
    </lineage>
</organism>
<dbReference type="InterPro" id="IPR005632">
    <property type="entry name" value="Chaperone_Skp"/>
</dbReference>
<comment type="similarity">
    <text evidence="2">Belongs to the skp family.</text>
</comment>
<dbReference type="Proteomes" id="UP000194798">
    <property type="component" value="Unassembled WGS sequence"/>
</dbReference>
<accession>A0A251XCB3</accession>
<comment type="caution">
    <text evidence="4">The sequence shown here is derived from an EMBL/GenBank/DDBJ whole genome shotgun (WGS) entry which is preliminary data.</text>
</comment>
<dbReference type="Pfam" id="PF03938">
    <property type="entry name" value="OmpH"/>
    <property type="match status" value="1"/>
</dbReference>
<feature type="chain" id="PRO_5012603406" description="Molecular chaperone Skp" evidence="3">
    <location>
        <begin position="22"/>
        <end position="165"/>
    </location>
</feature>
<evidence type="ECO:0000256" key="1">
    <source>
        <dbReference type="ARBA" id="ARBA00022729"/>
    </source>
</evidence>
<keyword evidence="5" id="KW-1185">Reference proteome</keyword>